<keyword evidence="1 3" id="KW-1015">Disulfide bond</keyword>
<keyword evidence="2" id="KW-0325">Glycoprotein</keyword>
<evidence type="ECO:0000259" key="4">
    <source>
        <dbReference type="PROSITE" id="PS01225"/>
    </source>
</evidence>
<dbReference type="InterPro" id="IPR036084">
    <property type="entry name" value="Ser_inhib-like_sf"/>
</dbReference>
<dbReference type="EMBL" id="JAGEUA010000011">
    <property type="protein sequence ID" value="KAL0962794.1"/>
    <property type="molecule type" value="Genomic_DNA"/>
</dbReference>
<sequence length="1293" mass="143159">MVFWQSSMYVQVLTSFGMKIQVQMSPDLQLYITLPQSESGMPEGLCGNYNADTTDDFRTSSGIVENSAELFARSWSIGDCPDNIPKVCINIDNEMFADETCQTLRDPSGIFAKCHNDVPPQNYHTHCVQGICTCETGLQQCLCVALANYAKACANQGIAVGDWRSTTNCNVSCEATQMFQYGMQACNRTCLSLSAPDPRCGVEDAPVEGCGCLEGTHLNGERRCTAKAECPCPYQGGVTPAGLAVIDGRQCKCENGELKCSEDCGCTQGKVCVHCSEYPTDTVKKTCGSISRPSSGISSCTSGCYCPQGQLEDHRGVCVSVDNCTCEYSGQVFNAGQSVKTNCRSCTCQQGQWDCVDEPCSGTCQVYGNGHYQSFDSKWFRYNGNCQYTLVKDGCGDKDGSFAIRVESVPCCDEALTCSRVIVLDLLGKVTLTLNEMKVTRQLQRKGDVVETEPLYSTHTVGLYIMISVPTRGLTLIWDKHTRLTVILDHQWRRQVCGLCGNFDSNENNDLEISGSSLIFGNSWKTATPPCSDVTNDIFPCQRHSYCSAWAERRCMILRGDTFQDCHMKVDPEPFYQACVLESCSCEFEGKFLGFCTAVAAYAEACSDKGVETCGKNYRFTGRLEGCYPKCPEETPFYDENTESCSTLNNCSCYFNETVVQPGTVIWATNRSCTCEQGHINCDCECNDFKANQSWKCGQEWTEDCFNKKCNNRSIEMTSITCPHAVLPTNCPRKKMTKVSDGCCYSWKCDCQCDLYGDPHYISFQDVKFDFLENCTYILVEEKTPRHHLTVAVDNFFCIDGLDGSCAKGIIVQYQNNTATLSTKAECTLNQKTIKPPYSEKGFRFETTGYLVSVYMPEIRSYISVTPAYTVVISLAMEHFLNNTQGQCGVCGGSSCVRRSGKTEDNSCCDKTAYDWIYEDPLKPECSAARRDVPCHAPTSVPDTTRSCTHSYLCDLLYHPVFADCRSLVDLTQIEINCRFDSCTKAEMACSPLEQAAKKCMNAGLCVDWRQFTYDTCAVKCPTGMVYSECRNQLDDYCRGGDRFPGSLVQGTKPGCFCPSGLFRAEEHKTVCVSECPYCKGPLGEPKMLGEKWQSNCQECTCNNQTKTEECYPTPQSPMPICSQNSTLVTLSCGQQICVEKKCDYNGNTYKVGDTWTDPALPCDSYSCTRDGIRTEQSVCPHQSCVEEDRVWDQQHCCYTCNQSCAPRVSSVNITVDNCTATLQIPLCQGQCGTETSWAGAGSILQLEQKDLFCKVKSYEPKSVTLFCTGNTVANHQYTHVTSCECQACSGVW</sequence>
<protein>
    <recommendedName>
        <fullName evidence="8">Mucin-19-like</fullName>
    </recommendedName>
</protein>
<evidence type="ECO:0000313" key="7">
    <source>
        <dbReference type="Proteomes" id="UP001557470"/>
    </source>
</evidence>
<dbReference type="InterPro" id="IPR014853">
    <property type="entry name" value="VWF/SSPO/ZAN-like_Cys-rich_dom"/>
</dbReference>
<dbReference type="CDD" id="cd19941">
    <property type="entry name" value="TIL"/>
    <property type="match status" value="1"/>
</dbReference>
<dbReference type="Pfam" id="PF00094">
    <property type="entry name" value="VWD"/>
    <property type="match status" value="3"/>
</dbReference>
<feature type="domain" description="CTCK" evidence="4">
    <location>
        <begin position="1201"/>
        <end position="1290"/>
    </location>
</feature>
<dbReference type="SMART" id="SM00832">
    <property type="entry name" value="C8"/>
    <property type="match status" value="3"/>
</dbReference>
<accession>A0ABD0VXI8</accession>
<dbReference type="PROSITE" id="PS01225">
    <property type="entry name" value="CTCK_2"/>
    <property type="match status" value="1"/>
</dbReference>
<evidence type="ECO:0008006" key="8">
    <source>
        <dbReference type="Google" id="ProtNLM"/>
    </source>
</evidence>
<evidence type="ECO:0000256" key="1">
    <source>
        <dbReference type="ARBA" id="ARBA00023157"/>
    </source>
</evidence>
<dbReference type="InterPro" id="IPR050780">
    <property type="entry name" value="Mucin_vWF_Thrombospondin_sf"/>
</dbReference>
<reference evidence="6 7" key="1">
    <citation type="submission" date="2024-06" db="EMBL/GenBank/DDBJ databases">
        <authorList>
            <person name="Pan Q."/>
            <person name="Wen M."/>
            <person name="Jouanno E."/>
            <person name="Zahm M."/>
            <person name="Klopp C."/>
            <person name="Cabau C."/>
            <person name="Louis A."/>
            <person name="Berthelot C."/>
            <person name="Parey E."/>
            <person name="Roest Crollius H."/>
            <person name="Montfort J."/>
            <person name="Robinson-Rechavi M."/>
            <person name="Bouchez O."/>
            <person name="Lampietro C."/>
            <person name="Lopez Roques C."/>
            <person name="Donnadieu C."/>
            <person name="Postlethwait J."/>
            <person name="Bobe J."/>
            <person name="Verreycken H."/>
            <person name="Guiguen Y."/>
        </authorList>
    </citation>
    <scope>NUCLEOTIDE SEQUENCE [LARGE SCALE GENOMIC DNA]</scope>
    <source>
        <strain evidence="6">Up_M1</strain>
        <tissue evidence="6">Testis</tissue>
    </source>
</reference>
<dbReference type="InterPro" id="IPR006207">
    <property type="entry name" value="Cys_knot_C"/>
</dbReference>
<evidence type="ECO:0000313" key="6">
    <source>
        <dbReference type="EMBL" id="KAL0962794.1"/>
    </source>
</evidence>
<gene>
    <name evidence="6" type="ORF">UPYG_G00345550</name>
</gene>
<dbReference type="PROSITE" id="PS51233">
    <property type="entry name" value="VWFD"/>
    <property type="match status" value="3"/>
</dbReference>
<dbReference type="SMART" id="SM00216">
    <property type="entry name" value="VWD"/>
    <property type="match status" value="2"/>
</dbReference>
<evidence type="ECO:0000259" key="5">
    <source>
        <dbReference type="PROSITE" id="PS51233"/>
    </source>
</evidence>
<organism evidence="6 7">
    <name type="scientific">Umbra pygmaea</name>
    <name type="common">Eastern mudminnow</name>
    <dbReference type="NCBI Taxonomy" id="75934"/>
    <lineage>
        <taxon>Eukaryota</taxon>
        <taxon>Metazoa</taxon>
        <taxon>Chordata</taxon>
        <taxon>Craniata</taxon>
        <taxon>Vertebrata</taxon>
        <taxon>Euteleostomi</taxon>
        <taxon>Actinopterygii</taxon>
        <taxon>Neopterygii</taxon>
        <taxon>Teleostei</taxon>
        <taxon>Protacanthopterygii</taxon>
        <taxon>Esociformes</taxon>
        <taxon>Umbridae</taxon>
        <taxon>Umbra</taxon>
    </lineage>
</organism>
<name>A0ABD0VXI8_UMBPY</name>
<evidence type="ECO:0000256" key="3">
    <source>
        <dbReference type="PROSITE-ProRule" id="PRU00039"/>
    </source>
</evidence>
<dbReference type="SMART" id="SM00041">
    <property type="entry name" value="CT"/>
    <property type="match status" value="1"/>
</dbReference>
<feature type="domain" description="VWFD" evidence="5">
    <location>
        <begin position="362"/>
        <end position="532"/>
    </location>
</feature>
<dbReference type="Proteomes" id="UP001557470">
    <property type="component" value="Unassembled WGS sequence"/>
</dbReference>
<dbReference type="PANTHER" id="PTHR11339">
    <property type="entry name" value="EXTRACELLULAR MATRIX GLYCOPROTEIN RELATED"/>
    <property type="match status" value="1"/>
</dbReference>
<feature type="domain" description="VWFD" evidence="5">
    <location>
        <begin position="1"/>
        <end position="89"/>
    </location>
</feature>
<dbReference type="SUPFAM" id="SSF57567">
    <property type="entry name" value="Serine protease inhibitors"/>
    <property type="match status" value="2"/>
</dbReference>
<dbReference type="InterPro" id="IPR001846">
    <property type="entry name" value="VWF_type-D"/>
</dbReference>
<feature type="domain" description="VWFD" evidence="5">
    <location>
        <begin position="751"/>
        <end position="927"/>
    </location>
</feature>
<dbReference type="Pfam" id="PF08742">
    <property type="entry name" value="C8"/>
    <property type="match status" value="3"/>
</dbReference>
<comment type="caution">
    <text evidence="6">The sequence shown here is derived from an EMBL/GenBank/DDBJ whole genome shotgun (WGS) entry which is preliminary data.</text>
</comment>
<keyword evidence="7" id="KW-1185">Reference proteome</keyword>
<comment type="caution">
    <text evidence="3">Lacks conserved residue(s) required for the propagation of feature annotation.</text>
</comment>
<dbReference type="PANTHER" id="PTHR11339:SF408">
    <property type="entry name" value="MUCIN-5B"/>
    <property type="match status" value="1"/>
</dbReference>
<feature type="disulfide bond" evidence="3">
    <location>
        <begin position="1219"/>
        <end position="1268"/>
    </location>
</feature>
<dbReference type="Gene3D" id="2.10.25.10">
    <property type="entry name" value="Laminin"/>
    <property type="match status" value="1"/>
</dbReference>
<dbReference type="FunFam" id="2.10.25.10:FF:000674">
    <property type="entry name" value="Mucin-2"/>
    <property type="match status" value="1"/>
</dbReference>
<proteinExistence type="predicted"/>
<evidence type="ECO:0000256" key="2">
    <source>
        <dbReference type="ARBA" id="ARBA00023180"/>
    </source>
</evidence>